<evidence type="ECO:0000256" key="2">
    <source>
        <dbReference type="SAM" id="SignalP"/>
    </source>
</evidence>
<feature type="transmembrane region" description="Helical" evidence="1">
    <location>
        <begin position="32"/>
        <end position="54"/>
    </location>
</feature>
<feature type="signal peptide" evidence="2">
    <location>
        <begin position="1"/>
        <end position="16"/>
    </location>
</feature>
<accession>A0A836CHT7</accession>
<dbReference type="AlphaFoldDB" id="A0A836CHT7"/>
<organism evidence="3 4">
    <name type="scientific">Tribonema minus</name>
    <dbReference type="NCBI Taxonomy" id="303371"/>
    <lineage>
        <taxon>Eukaryota</taxon>
        <taxon>Sar</taxon>
        <taxon>Stramenopiles</taxon>
        <taxon>Ochrophyta</taxon>
        <taxon>PX clade</taxon>
        <taxon>Xanthophyceae</taxon>
        <taxon>Tribonematales</taxon>
        <taxon>Tribonemataceae</taxon>
        <taxon>Tribonema</taxon>
    </lineage>
</organism>
<keyword evidence="4" id="KW-1185">Reference proteome</keyword>
<evidence type="ECO:0000313" key="4">
    <source>
        <dbReference type="Proteomes" id="UP000664859"/>
    </source>
</evidence>
<evidence type="ECO:0000313" key="3">
    <source>
        <dbReference type="EMBL" id="KAG5186069.1"/>
    </source>
</evidence>
<feature type="chain" id="PRO_5032484217" evidence="2">
    <location>
        <begin position="17"/>
        <end position="110"/>
    </location>
</feature>
<comment type="caution">
    <text evidence="3">The sequence shown here is derived from an EMBL/GenBank/DDBJ whole genome shotgun (WGS) entry which is preliminary data.</text>
</comment>
<keyword evidence="1" id="KW-0472">Membrane</keyword>
<reference evidence="3" key="1">
    <citation type="submission" date="2021-02" db="EMBL/GenBank/DDBJ databases">
        <title>First Annotated Genome of the Yellow-green Alga Tribonema minus.</title>
        <authorList>
            <person name="Mahan K.M."/>
        </authorList>
    </citation>
    <scope>NUCLEOTIDE SEQUENCE</scope>
    <source>
        <strain evidence="3">UTEX B ZZ1240</strain>
    </source>
</reference>
<dbReference type="EMBL" id="JAFCMP010000113">
    <property type="protein sequence ID" value="KAG5186069.1"/>
    <property type="molecule type" value="Genomic_DNA"/>
</dbReference>
<sequence>MFVMLLFPFLILATVGSSILHAYCTGPDCNLYASLYVLGVFVVFLCIGGCCAPFHDRPWWRRRHSMDAERAPVLCVAETDDAEAAPRDRDMVYADAVYSPAAAPGKGTDL</sequence>
<dbReference type="Proteomes" id="UP000664859">
    <property type="component" value="Unassembled WGS sequence"/>
</dbReference>
<name>A0A836CHT7_9STRA</name>
<gene>
    <name evidence="3" type="ORF">JKP88DRAFT_244159</name>
</gene>
<keyword evidence="1" id="KW-0812">Transmembrane</keyword>
<keyword evidence="1" id="KW-1133">Transmembrane helix</keyword>
<evidence type="ECO:0000256" key="1">
    <source>
        <dbReference type="SAM" id="Phobius"/>
    </source>
</evidence>
<keyword evidence="2" id="KW-0732">Signal</keyword>
<proteinExistence type="predicted"/>
<protein>
    <submittedName>
        <fullName evidence="3">Uncharacterized protein</fullName>
    </submittedName>
</protein>